<dbReference type="EMBL" id="CP035493">
    <property type="protein sequence ID" value="QAY70060.1"/>
    <property type="molecule type" value="Genomic_DNA"/>
</dbReference>
<feature type="transmembrane region" description="Helical" evidence="2">
    <location>
        <begin position="13"/>
        <end position="35"/>
    </location>
</feature>
<keyword evidence="4" id="KW-1185">Reference proteome</keyword>
<evidence type="ECO:0000313" key="3">
    <source>
        <dbReference type="EMBL" id="QAY70060.1"/>
    </source>
</evidence>
<keyword evidence="2" id="KW-0472">Membrane</keyword>
<feature type="compositionally biased region" description="Low complexity" evidence="1">
    <location>
        <begin position="45"/>
        <end position="60"/>
    </location>
</feature>
<dbReference type="KEGG" id="xya:ET471_08450"/>
<feature type="region of interest" description="Disordered" evidence="1">
    <location>
        <begin position="38"/>
        <end position="70"/>
    </location>
</feature>
<evidence type="ECO:0000313" key="4">
    <source>
        <dbReference type="Proteomes" id="UP000292118"/>
    </source>
</evidence>
<dbReference type="Proteomes" id="UP000292118">
    <property type="component" value="Chromosome"/>
</dbReference>
<organism evidence="3 4">
    <name type="scientific">Xylanimonas protaetiae</name>
    <dbReference type="NCBI Taxonomy" id="2509457"/>
    <lineage>
        <taxon>Bacteria</taxon>
        <taxon>Bacillati</taxon>
        <taxon>Actinomycetota</taxon>
        <taxon>Actinomycetes</taxon>
        <taxon>Micrococcales</taxon>
        <taxon>Promicromonosporaceae</taxon>
        <taxon>Xylanimonas</taxon>
    </lineage>
</organism>
<evidence type="ECO:0000256" key="1">
    <source>
        <dbReference type="SAM" id="MobiDB-lite"/>
    </source>
</evidence>
<keyword evidence="2" id="KW-1133">Transmembrane helix</keyword>
<evidence type="ECO:0000256" key="2">
    <source>
        <dbReference type="SAM" id="Phobius"/>
    </source>
</evidence>
<protein>
    <submittedName>
        <fullName evidence="3">Uncharacterized protein</fullName>
    </submittedName>
</protein>
<name>A0A4P6F2J4_9MICO</name>
<dbReference type="RefSeq" id="WP_129187573.1">
    <property type="nucleotide sequence ID" value="NZ_CP035493.1"/>
</dbReference>
<reference evidence="3 4" key="1">
    <citation type="submission" date="2019-01" db="EMBL/GenBank/DDBJ databases">
        <title>Genome sequencing of strain FW10M-9.</title>
        <authorList>
            <person name="Heo J."/>
            <person name="Kim S.-J."/>
            <person name="Kim J.-S."/>
            <person name="Hong S.-B."/>
            <person name="Kwon S.-W."/>
        </authorList>
    </citation>
    <scope>NUCLEOTIDE SEQUENCE [LARGE SCALE GENOMIC DNA]</scope>
    <source>
        <strain evidence="3 4">FW10M-9</strain>
    </source>
</reference>
<gene>
    <name evidence="3" type="ORF">ET471_08450</name>
</gene>
<dbReference type="AlphaFoldDB" id="A0A4P6F2J4"/>
<sequence length="70" mass="7292">MRHGERRWPTVDVVWLVVAFLCGVVSLALVVGVALGRGDSHDRPSGAPRASEASAPEPAGIGHKPPADGR</sequence>
<proteinExistence type="predicted"/>
<keyword evidence="2" id="KW-0812">Transmembrane</keyword>
<accession>A0A4P6F2J4</accession>